<evidence type="ECO:0000313" key="3">
    <source>
        <dbReference type="Proteomes" id="UP000324162"/>
    </source>
</evidence>
<evidence type="ECO:0000313" key="2">
    <source>
        <dbReference type="EMBL" id="KAA1156854.1"/>
    </source>
</evidence>
<dbReference type="AlphaFoldDB" id="A0AB73BBV2"/>
<name>A0AB73BBV2_9GAMM</name>
<accession>A0AB73BBV2</accession>
<evidence type="ECO:0000259" key="1">
    <source>
        <dbReference type="Pfam" id="PF00149"/>
    </source>
</evidence>
<dbReference type="InterPro" id="IPR004843">
    <property type="entry name" value="Calcineurin-like_PHP"/>
</dbReference>
<feature type="domain" description="Calcineurin-like phosphoesterase" evidence="1">
    <location>
        <begin position="103"/>
        <end position="319"/>
    </location>
</feature>
<dbReference type="Gene3D" id="3.60.21.10">
    <property type="match status" value="1"/>
</dbReference>
<dbReference type="PANTHER" id="PTHR46546:SF4">
    <property type="entry name" value="SHEWANELLA-LIKE PROTEIN PHOSPHATASE 1"/>
    <property type="match status" value="1"/>
</dbReference>
<organism evidence="2 3">
    <name type="scientific">Pseudoalteromonas fuliginea</name>
    <dbReference type="NCBI Taxonomy" id="1872678"/>
    <lineage>
        <taxon>Bacteria</taxon>
        <taxon>Pseudomonadati</taxon>
        <taxon>Pseudomonadota</taxon>
        <taxon>Gammaproteobacteria</taxon>
        <taxon>Alteromonadales</taxon>
        <taxon>Pseudoalteromonadaceae</taxon>
        <taxon>Pseudoalteromonas</taxon>
    </lineage>
</organism>
<comment type="caution">
    <text evidence="2">The sequence shown here is derived from an EMBL/GenBank/DDBJ whole genome shotgun (WGS) entry which is preliminary data.</text>
</comment>
<dbReference type="Pfam" id="PF00149">
    <property type="entry name" value="Metallophos"/>
    <property type="match status" value="1"/>
</dbReference>
<dbReference type="SUPFAM" id="SSF56300">
    <property type="entry name" value="Metallo-dependent phosphatases"/>
    <property type="match status" value="1"/>
</dbReference>
<dbReference type="RefSeq" id="WP_149615104.1">
    <property type="nucleotide sequence ID" value="NZ_SEUK01000055.1"/>
</dbReference>
<dbReference type="PANTHER" id="PTHR46546">
    <property type="entry name" value="SHEWANELLA-LIKE PROTEIN PHOSPHATASE 1"/>
    <property type="match status" value="1"/>
</dbReference>
<dbReference type="EMBL" id="SEUK01000055">
    <property type="protein sequence ID" value="KAA1156854.1"/>
    <property type="molecule type" value="Genomic_DNA"/>
</dbReference>
<proteinExistence type="predicted"/>
<dbReference type="Proteomes" id="UP000324162">
    <property type="component" value="Unassembled WGS sequence"/>
</dbReference>
<protein>
    <submittedName>
        <fullName evidence="2">Metallophosphoesterase</fullName>
    </submittedName>
</protein>
<dbReference type="GO" id="GO:0016787">
    <property type="term" value="F:hydrolase activity"/>
    <property type="evidence" value="ECO:0007669"/>
    <property type="project" value="InterPro"/>
</dbReference>
<gene>
    <name evidence="2" type="ORF">EU508_18150</name>
</gene>
<reference evidence="2 3" key="1">
    <citation type="submission" date="2019-01" db="EMBL/GenBank/DDBJ databases">
        <title>Genome sequences of marine Pseudoalteromonas species.</title>
        <authorList>
            <person name="Boraston A.B."/>
            <person name="Hehemann J.-H."/>
            <person name="Vickers C.J."/>
            <person name="Salama-Alber O."/>
            <person name="Abe K."/>
            <person name="Hettle A.J."/>
        </authorList>
    </citation>
    <scope>NUCLEOTIDE SEQUENCE [LARGE SCALE GENOMIC DNA]</scope>
    <source>
        <strain evidence="2 3">PS42</strain>
    </source>
</reference>
<sequence length="368" mass="41864">MKHIFFLLLPLLVCSGLYAFFEYDLYTKNQQTTINEFFVLKDGPYIAESNSVLDIAWICNDKAKHQATEFKSIPIYFSQCGLTAEVNTLEFTEDIIEFTGVSKIAALSDLHGQFDLMKQLLTNNKIINNEGKWSYGDGHFVITGDIFDRGDKVTEILWFIFELEQQAKQAGGSLHLLLGNHEVMVLNNDLRYLHAKYVRTAKLLDVEFVSLFNQHTILGRWLRSKAVLVKIDDYLFAHGGVHPDFAKSAVSLQSINTVFKQNLVKVELGNPREGFAKELHKKNGPIWYRGYFKDDGATDIEIDLLLQHFEIKNIVVGHTSQKRIESRYQGKVIAIDSSIKNGEYGEILFIENGLFSRGTLSGKRLALN</sequence>
<dbReference type="InterPro" id="IPR029052">
    <property type="entry name" value="Metallo-depent_PP-like"/>
</dbReference>